<sequence length="244" mass="27086">MDDEQVQIASVTFEDILRTSLPCPADHLPWYIPKRFWHSLIATDRIPSCESAPLDAIKDTGRQDNGEQGPAQLTRDILLRCTGALVRLHNIRHIVVVSRNGGTVRRLLQLTNASRPARLLVLTDRISTVEELLGAPSGEGNLTIVRYGRAALVGAGELAKLPASYNIESDEDIIAGIGKPAGMKLSPEERYELKLEKLFQSARMIVDQQEQDGAPRTDDGRKLLFLYPDRNFTFVLASFVRMGP</sequence>
<evidence type="ECO:0000313" key="2">
    <source>
        <dbReference type="EnsemblMetazoa" id="ASIC013119-PA"/>
    </source>
</evidence>
<dbReference type="VEuPathDB" id="VectorBase:ASIC013119"/>
<evidence type="ECO:0000313" key="1">
    <source>
        <dbReference type="EMBL" id="KFB45127.1"/>
    </source>
</evidence>
<dbReference type="OMA" id="HIAACET"/>
<keyword evidence="3" id="KW-1185">Reference proteome</keyword>
<gene>
    <name evidence="1" type="ORF">ZHAS_00013119</name>
</gene>
<protein>
    <submittedName>
        <fullName evidence="1 2">Uncharacterized protein</fullName>
    </submittedName>
</protein>
<organism evidence="1">
    <name type="scientific">Anopheles sinensis</name>
    <name type="common">Mosquito</name>
    <dbReference type="NCBI Taxonomy" id="74873"/>
    <lineage>
        <taxon>Eukaryota</taxon>
        <taxon>Metazoa</taxon>
        <taxon>Ecdysozoa</taxon>
        <taxon>Arthropoda</taxon>
        <taxon>Hexapoda</taxon>
        <taxon>Insecta</taxon>
        <taxon>Pterygota</taxon>
        <taxon>Neoptera</taxon>
        <taxon>Endopterygota</taxon>
        <taxon>Diptera</taxon>
        <taxon>Nematocera</taxon>
        <taxon>Culicoidea</taxon>
        <taxon>Culicidae</taxon>
        <taxon>Anophelinae</taxon>
        <taxon>Anopheles</taxon>
    </lineage>
</organism>
<dbReference type="STRING" id="74873.A0A084W4I3"/>
<reference evidence="2" key="2">
    <citation type="submission" date="2020-05" db="UniProtKB">
        <authorList>
            <consortium name="EnsemblMetazoa"/>
        </authorList>
    </citation>
    <scope>IDENTIFICATION</scope>
</reference>
<proteinExistence type="predicted"/>
<dbReference type="Proteomes" id="UP000030765">
    <property type="component" value="Unassembled WGS sequence"/>
</dbReference>
<accession>A0A084W4I3</accession>
<dbReference type="EnsemblMetazoa" id="ASIC013119-RA">
    <property type="protein sequence ID" value="ASIC013119-PA"/>
    <property type="gene ID" value="ASIC013119"/>
</dbReference>
<reference evidence="1 3" key="1">
    <citation type="journal article" date="2014" name="BMC Genomics">
        <title>Genome sequence of Anopheles sinensis provides insight into genetics basis of mosquito competence for malaria parasites.</title>
        <authorList>
            <person name="Zhou D."/>
            <person name="Zhang D."/>
            <person name="Ding G."/>
            <person name="Shi L."/>
            <person name="Hou Q."/>
            <person name="Ye Y."/>
            <person name="Xu Y."/>
            <person name="Zhou H."/>
            <person name="Xiong C."/>
            <person name="Li S."/>
            <person name="Yu J."/>
            <person name="Hong S."/>
            <person name="Yu X."/>
            <person name="Zou P."/>
            <person name="Chen C."/>
            <person name="Chang X."/>
            <person name="Wang W."/>
            <person name="Lv Y."/>
            <person name="Sun Y."/>
            <person name="Ma L."/>
            <person name="Shen B."/>
            <person name="Zhu C."/>
        </authorList>
    </citation>
    <scope>NUCLEOTIDE SEQUENCE [LARGE SCALE GENOMIC DNA]</scope>
</reference>
<evidence type="ECO:0000313" key="3">
    <source>
        <dbReference type="Proteomes" id="UP000030765"/>
    </source>
</evidence>
<dbReference type="EMBL" id="KE525299">
    <property type="protein sequence ID" value="KFB45127.1"/>
    <property type="molecule type" value="Genomic_DNA"/>
</dbReference>
<name>A0A084W4I3_ANOSI</name>
<dbReference type="AlphaFoldDB" id="A0A084W4I3"/>
<dbReference type="EMBL" id="ATLV01020334">
    <property type="status" value="NOT_ANNOTATED_CDS"/>
    <property type="molecule type" value="Genomic_DNA"/>
</dbReference>